<dbReference type="Pfam" id="PF05488">
    <property type="entry name" value="PAAR_motif"/>
    <property type="match status" value="1"/>
</dbReference>
<dbReference type="RefSeq" id="WP_073041941.1">
    <property type="nucleotide sequence ID" value="NZ_FQUO01000005.1"/>
</dbReference>
<dbReference type="Gene3D" id="2.60.200.60">
    <property type="match status" value="1"/>
</dbReference>
<evidence type="ECO:0000313" key="2">
    <source>
        <dbReference type="Proteomes" id="UP000184368"/>
    </source>
</evidence>
<proteinExistence type="predicted"/>
<dbReference type="OrthoDB" id="9807902at2"/>
<protein>
    <submittedName>
        <fullName evidence="1">Zn-binding Pro-Ala-Ala-Arg (PAAR) domain-containing protein, incolved in TypeVI secretion</fullName>
    </submittedName>
</protein>
<sequence>MPSAARISDLTVDGMITGPGVATVLIGGLPAAVAGDISTPASGNVPMAFAVGSVTVLVGGRPVLRAGDTALNGSSIPVGFPMVQIG</sequence>
<evidence type="ECO:0000313" key="1">
    <source>
        <dbReference type="EMBL" id="SHF16225.1"/>
    </source>
</evidence>
<name>A0A1M4ZE42_9BACT</name>
<dbReference type="STRING" id="1302690.BUE76_21890"/>
<dbReference type="InterPro" id="IPR008727">
    <property type="entry name" value="PAAR_motif"/>
</dbReference>
<keyword evidence="2" id="KW-1185">Reference proteome</keyword>
<dbReference type="Proteomes" id="UP000184368">
    <property type="component" value="Unassembled WGS sequence"/>
</dbReference>
<organism evidence="1 2">
    <name type="scientific">Cnuella takakiae</name>
    <dbReference type="NCBI Taxonomy" id="1302690"/>
    <lineage>
        <taxon>Bacteria</taxon>
        <taxon>Pseudomonadati</taxon>
        <taxon>Bacteroidota</taxon>
        <taxon>Chitinophagia</taxon>
        <taxon>Chitinophagales</taxon>
        <taxon>Chitinophagaceae</taxon>
        <taxon>Cnuella</taxon>
    </lineage>
</organism>
<reference evidence="1 2" key="1">
    <citation type="submission" date="2016-11" db="EMBL/GenBank/DDBJ databases">
        <authorList>
            <person name="Jaros S."/>
            <person name="Januszkiewicz K."/>
            <person name="Wedrychowicz H."/>
        </authorList>
    </citation>
    <scope>NUCLEOTIDE SEQUENCE [LARGE SCALE GENOMIC DNA]</scope>
    <source>
        <strain evidence="1 2">DSM 26897</strain>
    </source>
</reference>
<dbReference type="AlphaFoldDB" id="A0A1M4ZE42"/>
<accession>A0A1M4ZE42</accession>
<dbReference type="EMBL" id="FQUO01000005">
    <property type="protein sequence ID" value="SHF16225.1"/>
    <property type="molecule type" value="Genomic_DNA"/>
</dbReference>
<gene>
    <name evidence="1" type="ORF">SAMN05444008_105189</name>
</gene>